<comment type="caution">
    <text evidence="11">The sequence shown here is derived from an EMBL/GenBank/DDBJ whole genome shotgun (WGS) entry which is preliminary data.</text>
</comment>
<evidence type="ECO:0000256" key="9">
    <source>
        <dbReference type="SAM" id="SignalP"/>
    </source>
</evidence>
<reference evidence="12" key="1">
    <citation type="journal article" date="2019" name="Int. J. Syst. Evol. Microbiol.">
        <title>The Global Catalogue of Microorganisms (GCM) 10K type strain sequencing project: providing services to taxonomists for standard genome sequencing and annotation.</title>
        <authorList>
            <consortium name="The Broad Institute Genomics Platform"/>
            <consortium name="The Broad Institute Genome Sequencing Center for Infectious Disease"/>
            <person name="Wu L."/>
            <person name="Ma J."/>
        </authorList>
    </citation>
    <scope>NUCLEOTIDE SEQUENCE [LARGE SCALE GENOMIC DNA]</scope>
    <source>
        <strain evidence="12">JCM 17705</strain>
    </source>
</reference>
<accession>A0ABP8FNU1</accession>
<dbReference type="InterPro" id="IPR005467">
    <property type="entry name" value="His_kinase_dom"/>
</dbReference>
<dbReference type="PANTHER" id="PTHR41523">
    <property type="entry name" value="TWO-COMPONENT SYSTEM SENSOR PROTEIN"/>
    <property type="match status" value="1"/>
</dbReference>
<keyword evidence="7" id="KW-0067">ATP-binding</keyword>
<dbReference type="PROSITE" id="PS50109">
    <property type="entry name" value="HIS_KIN"/>
    <property type="match status" value="1"/>
</dbReference>
<evidence type="ECO:0000256" key="4">
    <source>
        <dbReference type="ARBA" id="ARBA00022679"/>
    </source>
</evidence>
<evidence type="ECO:0000256" key="8">
    <source>
        <dbReference type="SAM" id="Phobius"/>
    </source>
</evidence>
<keyword evidence="4" id="KW-0808">Transferase</keyword>
<organism evidence="11 12">
    <name type="scientific">Mucilaginibacter gynuensis</name>
    <dbReference type="NCBI Taxonomy" id="1302236"/>
    <lineage>
        <taxon>Bacteria</taxon>
        <taxon>Pseudomonadati</taxon>
        <taxon>Bacteroidota</taxon>
        <taxon>Sphingobacteriia</taxon>
        <taxon>Sphingobacteriales</taxon>
        <taxon>Sphingobacteriaceae</taxon>
        <taxon>Mucilaginibacter</taxon>
    </lineage>
</organism>
<dbReference type="Gene3D" id="1.25.40.10">
    <property type="entry name" value="Tetratricopeptide repeat domain"/>
    <property type="match status" value="2"/>
</dbReference>
<evidence type="ECO:0000259" key="10">
    <source>
        <dbReference type="PROSITE" id="PS50109"/>
    </source>
</evidence>
<dbReference type="InterPro" id="IPR036890">
    <property type="entry name" value="HATPase_C_sf"/>
</dbReference>
<dbReference type="Pfam" id="PF07568">
    <property type="entry name" value="HisKA_2"/>
    <property type="match status" value="1"/>
</dbReference>
<dbReference type="Pfam" id="PF13424">
    <property type="entry name" value="TPR_12"/>
    <property type="match status" value="1"/>
</dbReference>
<evidence type="ECO:0000256" key="2">
    <source>
        <dbReference type="ARBA" id="ARBA00012438"/>
    </source>
</evidence>
<feature type="transmembrane region" description="Helical" evidence="8">
    <location>
        <begin position="489"/>
        <end position="509"/>
    </location>
</feature>
<dbReference type="Pfam" id="PF02518">
    <property type="entry name" value="HATPase_c"/>
    <property type="match status" value="1"/>
</dbReference>
<dbReference type="SUPFAM" id="SSF55874">
    <property type="entry name" value="ATPase domain of HSP90 chaperone/DNA topoisomerase II/histidine kinase"/>
    <property type="match status" value="1"/>
</dbReference>
<keyword evidence="8" id="KW-0812">Transmembrane</keyword>
<dbReference type="RefSeq" id="WP_345209069.1">
    <property type="nucleotide sequence ID" value="NZ_BAABFT010000001.1"/>
</dbReference>
<dbReference type="InterPro" id="IPR011495">
    <property type="entry name" value="Sig_transdc_His_kin_sub2_dim/P"/>
</dbReference>
<dbReference type="SMART" id="SM00387">
    <property type="entry name" value="HATPase_c"/>
    <property type="match status" value="1"/>
</dbReference>
<proteinExistence type="predicted"/>
<evidence type="ECO:0000313" key="11">
    <source>
        <dbReference type="EMBL" id="GAA4307906.1"/>
    </source>
</evidence>
<evidence type="ECO:0000256" key="5">
    <source>
        <dbReference type="ARBA" id="ARBA00022741"/>
    </source>
</evidence>
<keyword evidence="6" id="KW-0418">Kinase</keyword>
<evidence type="ECO:0000256" key="1">
    <source>
        <dbReference type="ARBA" id="ARBA00000085"/>
    </source>
</evidence>
<protein>
    <recommendedName>
        <fullName evidence="2">histidine kinase</fullName>
        <ecNumber evidence="2">2.7.13.3</ecNumber>
    </recommendedName>
</protein>
<dbReference type="Gene3D" id="3.30.450.20">
    <property type="entry name" value="PAS domain"/>
    <property type="match status" value="1"/>
</dbReference>
<dbReference type="EC" id="2.7.13.3" evidence="2"/>
<feature type="domain" description="Histidine kinase" evidence="10">
    <location>
        <begin position="563"/>
        <end position="756"/>
    </location>
</feature>
<feature type="signal peptide" evidence="9">
    <location>
        <begin position="1"/>
        <end position="19"/>
    </location>
</feature>
<dbReference type="EMBL" id="BAABFT010000001">
    <property type="protein sequence ID" value="GAA4307906.1"/>
    <property type="molecule type" value="Genomic_DNA"/>
</dbReference>
<dbReference type="InterPro" id="IPR003594">
    <property type="entry name" value="HATPase_dom"/>
</dbReference>
<keyword evidence="12" id="KW-1185">Reference proteome</keyword>
<evidence type="ECO:0000256" key="7">
    <source>
        <dbReference type="ARBA" id="ARBA00022840"/>
    </source>
</evidence>
<evidence type="ECO:0000313" key="12">
    <source>
        <dbReference type="Proteomes" id="UP001500582"/>
    </source>
</evidence>
<dbReference type="Gene3D" id="3.30.565.10">
    <property type="entry name" value="Histidine kinase-like ATPase, C-terminal domain"/>
    <property type="match status" value="1"/>
</dbReference>
<evidence type="ECO:0000256" key="6">
    <source>
        <dbReference type="ARBA" id="ARBA00022777"/>
    </source>
</evidence>
<keyword evidence="9" id="KW-0732">Signal</keyword>
<keyword evidence="5" id="KW-0547">Nucleotide-binding</keyword>
<name>A0ABP8FNU1_9SPHI</name>
<evidence type="ECO:0000256" key="3">
    <source>
        <dbReference type="ARBA" id="ARBA00022553"/>
    </source>
</evidence>
<dbReference type="SUPFAM" id="SSF48452">
    <property type="entry name" value="TPR-like"/>
    <property type="match status" value="2"/>
</dbReference>
<sequence length="771" mass="86802">MKKVYLFLVVLLTATRLLAQTSNLDEFPLPVLKQKLAASKNDTTRVKLQLAQGHLILFKSGGGQKEIDSALSFANQAVKLSRQLNYNDGIFNAMLLSAESFNKKPDPERGFKIAQQALAFSKKVNNMDGIAKSYLIIGQHYQVSDPMGLRTRMDYNNKAIAIFRKERSLRWLANTLTTNAELLFLAGQRTDAIKLLFEILNIGDAVSRRTVEGIYWLIGRTSTELSDYPNALKYNLLAIKTAKEVQDTTLLLCSIYHTMAVTYVKIQDYNRALPYSLNALKIARHYHNKDYIATVAITLATEYTRTNRLAQALALLEEVKSYSDTDPDKLSVAAVFLNNLTYAKQFKKAVPYVQEVKELLAKVPKHNFEEVMGGYNSLSYYYVETSQSELASFYSDLYAEIVHKMNFQGGIKTAESRYFKLDSMKGNFKSAIDHYLVAQRIKDSIDNVTKAYQISLLQIENETEKKNSDIEALTKQSQVKDDQLKRNHFIQRLIIAGSAVLLIITGLIYSRYRLKQRSTALLMLQKAEIDQQNISLQHLVYDKNQLIGEKDELLYEKDLLLKEVNHRVKNNLQIVMSLLASQSGYMQNKKAQEAILESQNRVQAIALIHDTLYNTDKIAEIALASYITDLIQSLDDSINKGKHKVVINCDVDDILLDVSQAIPLGIILNESVTNALKYAFPGDRTGEIMVSVKQVGKQIEMSVRDNGIGLPAGFNLFKADSLGVTLIKGLTDQLKGTFDIHYRIGVTIMIKFPIEIAARTGTSDSLMTEVA</sequence>
<dbReference type="PANTHER" id="PTHR41523:SF8">
    <property type="entry name" value="ETHYLENE RESPONSE SENSOR PROTEIN"/>
    <property type="match status" value="1"/>
</dbReference>
<gene>
    <name evidence="11" type="ORF">GCM10023149_01600</name>
</gene>
<keyword evidence="3" id="KW-0597">Phosphoprotein</keyword>
<keyword evidence="8" id="KW-0472">Membrane</keyword>
<comment type="catalytic activity">
    <reaction evidence="1">
        <text>ATP + protein L-histidine = ADP + protein N-phospho-L-histidine.</text>
        <dbReference type="EC" id="2.7.13.3"/>
    </reaction>
</comment>
<dbReference type="Proteomes" id="UP001500582">
    <property type="component" value="Unassembled WGS sequence"/>
</dbReference>
<dbReference type="InterPro" id="IPR011990">
    <property type="entry name" value="TPR-like_helical_dom_sf"/>
</dbReference>
<keyword evidence="8" id="KW-1133">Transmembrane helix</keyword>
<feature type="chain" id="PRO_5047049936" description="histidine kinase" evidence="9">
    <location>
        <begin position="20"/>
        <end position="771"/>
    </location>
</feature>